<proteinExistence type="predicted"/>
<feature type="domain" description="NAD(P)-binding" evidence="1">
    <location>
        <begin position="10"/>
        <end position="190"/>
    </location>
</feature>
<evidence type="ECO:0000313" key="3">
    <source>
        <dbReference type="Proteomes" id="UP000054978"/>
    </source>
</evidence>
<dbReference type="RefSeq" id="WP_087048877.1">
    <property type="nucleotide sequence ID" value="NZ_FCOB02000032.1"/>
</dbReference>
<dbReference type="Proteomes" id="UP000054978">
    <property type="component" value="Unassembled WGS sequence"/>
</dbReference>
<dbReference type="InterPro" id="IPR016040">
    <property type="entry name" value="NAD(P)-bd_dom"/>
</dbReference>
<dbReference type="EMBL" id="FCOB02000032">
    <property type="protein sequence ID" value="SAK94972.1"/>
    <property type="molecule type" value="Genomic_DNA"/>
</dbReference>
<dbReference type="OrthoDB" id="9803892at2"/>
<dbReference type="Gene3D" id="3.40.50.720">
    <property type="entry name" value="NAD(P)-binding Rossmann-like Domain"/>
    <property type="match status" value="1"/>
</dbReference>
<accession>A0A158DK02</accession>
<evidence type="ECO:0000259" key="1">
    <source>
        <dbReference type="Pfam" id="PF13460"/>
    </source>
</evidence>
<protein>
    <submittedName>
        <fullName evidence="2">YhfK-like protein</fullName>
    </submittedName>
</protein>
<gene>
    <name evidence="2" type="ORF">AWB83_05545</name>
</gene>
<dbReference type="Pfam" id="PF13460">
    <property type="entry name" value="NAD_binding_10"/>
    <property type="match status" value="1"/>
</dbReference>
<dbReference type="PANTHER" id="PTHR15020:SF50">
    <property type="entry name" value="UPF0659 PROTEIN YMR090W"/>
    <property type="match status" value="1"/>
</dbReference>
<name>A0A158DK02_9BURK</name>
<dbReference type="InterPro" id="IPR036291">
    <property type="entry name" value="NAD(P)-bd_dom_sf"/>
</dbReference>
<dbReference type="AlphaFoldDB" id="A0A158DK02"/>
<keyword evidence="3" id="KW-1185">Reference proteome</keyword>
<reference evidence="2" key="1">
    <citation type="submission" date="2016-01" db="EMBL/GenBank/DDBJ databases">
        <authorList>
            <person name="Peeters C."/>
        </authorList>
    </citation>
    <scope>NUCLEOTIDE SEQUENCE [LARGE SCALE GENOMIC DNA]</scope>
    <source>
        <strain evidence="2">LMG 29326</strain>
    </source>
</reference>
<sequence length="234" mass="25888">MKTLKVLLIGAHGRTGRLIARRLHEESLPFRAMLRKSAHKSEFAAMGAEIVLGDLINDFSHAFDDITHVIYTAGSAETEGVHQERAIDRDAVMRTADYAKRRRVQQLVVVSALSAFHPQRNPLPLRHYSRMKREADEYVAQRGVPYAILRPGPLSDEPAHGAIGLASERTEHMPAVSREDVARIVVRCVTLGISDRMIAFVGGDEPIDAALEASRLERVDAAHHASRHAAPTSR</sequence>
<dbReference type="STRING" id="1777144.AWB83_05545"/>
<dbReference type="SUPFAM" id="SSF51735">
    <property type="entry name" value="NAD(P)-binding Rossmann-fold domains"/>
    <property type="match status" value="1"/>
</dbReference>
<dbReference type="CDD" id="cd05243">
    <property type="entry name" value="SDR_a5"/>
    <property type="match status" value="1"/>
</dbReference>
<comment type="caution">
    <text evidence="2">The sequence shown here is derived from an EMBL/GenBank/DDBJ whole genome shotgun (WGS) entry which is preliminary data.</text>
</comment>
<evidence type="ECO:0000313" key="2">
    <source>
        <dbReference type="EMBL" id="SAK94972.1"/>
    </source>
</evidence>
<dbReference type="PANTHER" id="PTHR15020">
    <property type="entry name" value="FLAVIN REDUCTASE-RELATED"/>
    <property type="match status" value="1"/>
</dbReference>
<organism evidence="2 3">
    <name type="scientific">Caballeronia ptereochthonis</name>
    <dbReference type="NCBI Taxonomy" id="1777144"/>
    <lineage>
        <taxon>Bacteria</taxon>
        <taxon>Pseudomonadati</taxon>
        <taxon>Pseudomonadota</taxon>
        <taxon>Betaproteobacteria</taxon>
        <taxon>Burkholderiales</taxon>
        <taxon>Burkholderiaceae</taxon>
        <taxon>Caballeronia</taxon>
    </lineage>
</organism>